<dbReference type="InterPro" id="IPR035985">
    <property type="entry name" value="Ubiquitin-activating_enz"/>
</dbReference>
<sequence>MASENPGAFDGSFSIIKDDSSDETDASLVNSAFELINGANTLEQIWGKLLVAGFEPQAIGLVLAELERQGRIDEVDSWSFTKSPALAGQTVLLGQMAAQEGMVANSEVPILVGRKLQSLLSTSKIIIFGTSLELTTEIKKMLKKVGVLQVQLSDFTLCENGFDKTQQKAIDEAVTKLKKEKSRLLICATSGGDNLLAEMVNRASVVSGIPAIYYNVHGFQMQLGPLVIPKQTACYKCHKIRREAALAPWERSLLGSVSGGERLACTLGADWITIDAIKFLSNLGEPVSRGRVLFIDYYGGLPEVHTVLRIPRCEVCGNSKRPAIRLWEDSK</sequence>
<proteinExistence type="predicted"/>
<organism evidence="1 2">
    <name type="scientific">Pontibacter toksunensis</name>
    <dbReference type="NCBI Taxonomy" id="1332631"/>
    <lineage>
        <taxon>Bacteria</taxon>
        <taxon>Pseudomonadati</taxon>
        <taxon>Bacteroidota</taxon>
        <taxon>Cytophagia</taxon>
        <taxon>Cytophagales</taxon>
        <taxon>Hymenobacteraceae</taxon>
        <taxon>Pontibacter</taxon>
    </lineage>
</organism>
<dbReference type="SUPFAM" id="SSF69572">
    <property type="entry name" value="Activating enzymes of the ubiquitin-like proteins"/>
    <property type="match status" value="1"/>
</dbReference>
<name>A0ABW6C0R7_9BACT</name>
<keyword evidence="2" id="KW-1185">Reference proteome</keyword>
<accession>A0ABW6C0R7</accession>
<evidence type="ECO:0008006" key="3">
    <source>
        <dbReference type="Google" id="ProtNLM"/>
    </source>
</evidence>
<dbReference type="RefSeq" id="WP_377489072.1">
    <property type="nucleotide sequence ID" value="NZ_JBHUOX010000020.1"/>
</dbReference>
<protein>
    <recommendedName>
        <fullName evidence="3">Bacteriocin biosynthesis cyclodehydratase domain-containing protein</fullName>
    </recommendedName>
</protein>
<dbReference type="Gene3D" id="3.40.50.720">
    <property type="entry name" value="NAD(P)-binding Rossmann-like Domain"/>
    <property type="match status" value="1"/>
</dbReference>
<evidence type="ECO:0000313" key="1">
    <source>
        <dbReference type="EMBL" id="MFD3002859.1"/>
    </source>
</evidence>
<evidence type="ECO:0000313" key="2">
    <source>
        <dbReference type="Proteomes" id="UP001597641"/>
    </source>
</evidence>
<dbReference type="Proteomes" id="UP001597641">
    <property type="component" value="Unassembled WGS sequence"/>
</dbReference>
<dbReference type="EMBL" id="JBHUOX010000020">
    <property type="protein sequence ID" value="MFD3002859.1"/>
    <property type="molecule type" value="Genomic_DNA"/>
</dbReference>
<comment type="caution">
    <text evidence="1">The sequence shown here is derived from an EMBL/GenBank/DDBJ whole genome shotgun (WGS) entry which is preliminary data.</text>
</comment>
<reference evidence="2" key="1">
    <citation type="journal article" date="2019" name="Int. J. Syst. Evol. Microbiol.">
        <title>The Global Catalogue of Microorganisms (GCM) 10K type strain sequencing project: providing services to taxonomists for standard genome sequencing and annotation.</title>
        <authorList>
            <consortium name="The Broad Institute Genomics Platform"/>
            <consortium name="The Broad Institute Genome Sequencing Center for Infectious Disease"/>
            <person name="Wu L."/>
            <person name="Ma J."/>
        </authorList>
    </citation>
    <scope>NUCLEOTIDE SEQUENCE [LARGE SCALE GENOMIC DNA]</scope>
    <source>
        <strain evidence="2">KCTC 23984</strain>
    </source>
</reference>
<gene>
    <name evidence="1" type="ORF">ACFS7Z_21000</name>
</gene>